<comment type="caution">
    <text evidence="1">The sequence shown here is derived from an EMBL/GenBank/DDBJ whole genome shotgun (WGS) entry which is preliminary data.</text>
</comment>
<keyword evidence="2" id="KW-1185">Reference proteome</keyword>
<evidence type="ECO:0000313" key="1">
    <source>
        <dbReference type="EMBL" id="KAK2949231.1"/>
    </source>
</evidence>
<reference evidence="1 2" key="1">
    <citation type="journal article" date="2022" name="bioRxiv">
        <title>Genomics of Preaxostyla Flagellates Illuminates Evolutionary Transitions and the Path Towards Mitochondrial Loss.</title>
        <authorList>
            <person name="Novak L.V.F."/>
            <person name="Treitli S.C."/>
            <person name="Pyrih J."/>
            <person name="Halakuc P."/>
            <person name="Pipaliya S.V."/>
            <person name="Vacek V."/>
            <person name="Brzon O."/>
            <person name="Soukal P."/>
            <person name="Eme L."/>
            <person name="Dacks J.B."/>
            <person name="Karnkowska A."/>
            <person name="Elias M."/>
            <person name="Hampl V."/>
        </authorList>
    </citation>
    <scope>NUCLEOTIDE SEQUENCE [LARGE SCALE GENOMIC DNA]</scope>
    <source>
        <strain evidence="1">NAU3</strain>
        <tissue evidence="1">Gut</tissue>
    </source>
</reference>
<organism evidence="1 2">
    <name type="scientific">Blattamonas nauphoetae</name>
    <dbReference type="NCBI Taxonomy" id="2049346"/>
    <lineage>
        <taxon>Eukaryota</taxon>
        <taxon>Metamonada</taxon>
        <taxon>Preaxostyla</taxon>
        <taxon>Oxymonadida</taxon>
        <taxon>Blattamonas</taxon>
    </lineage>
</organism>
<dbReference type="Proteomes" id="UP001281761">
    <property type="component" value="Unassembled WGS sequence"/>
</dbReference>
<name>A0ABQ9XBE5_9EUKA</name>
<evidence type="ECO:0000313" key="2">
    <source>
        <dbReference type="Proteomes" id="UP001281761"/>
    </source>
</evidence>
<protein>
    <submittedName>
        <fullName evidence="1">Uncharacterized protein</fullName>
    </submittedName>
</protein>
<dbReference type="EMBL" id="JARBJD010000160">
    <property type="protein sequence ID" value="KAK2949231.1"/>
    <property type="molecule type" value="Genomic_DNA"/>
</dbReference>
<sequence>MILPEKYSPFLDSSRTDPGTVDSFTKAFNSLVSMVGDDFKFDDELLQKVSDFLSSITSLTNLTVNIDVLLKTIGQRTTNPAAMFVDSITILLSSSYPSIVEDTLTFIDECLYWCSSSTRLALVSSQIIHRILSSPHLQDLSAIDNRSILNEIIRICFSAIELSSTSYIQTLFIVLQITRSWRTTRMLPLTD</sequence>
<proteinExistence type="predicted"/>
<accession>A0ABQ9XBE5</accession>
<gene>
    <name evidence="1" type="ORF">BLNAU_15834</name>
</gene>